<dbReference type="NCBIfam" id="TIGR02436">
    <property type="entry name" value="four helix bundle protein"/>
    <property type="match status" value="1"/>
</dbReference>
<dbReference type="InterPro" id="IPR012657">
    <property type="entry name" value="23S_rRNA-intervening_sequence"/>
</dbReference>
<accession>A0A1F6W6W6</accession>
<sequence length="124" mass="14649">MRRAGFEELWIWREAHELMLIVHGILNKLPNSEWRLVDQGKRSSSSVPDNIAEAYGSFYYKDKLKGFYVARKEARETQNHVLSLSSKNYINKQREIELISRYEGVIIGINNFIKYLIKKQNNDK</sequence>
<comment type="caution">
    <text evidence="1">The sequence shown here is derived from an EMBL/GenBank/DDBJ whole genome shotgun (WGS) entry which is preliminary data.</text>
</comment>
<dbReference type="InterPro" id="IPR036583">
    <property type="entry name" value="23S_rRNA_IVS_sf"/>
</dbReference>
<dbReference type="Proteomes" id="UP000178374">
    <property type="component" value="Unassembled WGS sequence"/>
</dbReference>
<evidence type="ECO:0008006" key="3">
    <source>
        <dbReference type="Google" id="ProtNLM"/>
    </source>
</evidence>
<organism evidence="1 2">
    <name type="scientific">Candidatus Nomurabacteria bacterium RIFCSPHIGHO2_02_FULL_37_13</name>
    <dbReference type="NCBI Taxonomy" id="1801750"/>
    <lineage>
        <taxon>Bacteria</taxon>
        <taxon>Candidatus Nomuraibacteriota</taxon>
    </lineage>
</organism>
<dbReference type="EMBL" id="MFUA01000006">
    <property type="protein sequence ID" value="OGI77542.1"/>
    <property type="molecule type" value="Genomic_DNA"/>
</dbReference>
<gene>
    <name evidence="1" type="ORF">A3B85_02290</name>
</gene>
<dbReference type="Pfam" id="PF05635">
    <property type="entry name" value="23S_rRNA_IVP"/>
    <property type="match status" value="1"/>
</dbReference>
<dbReference type="AlphaFoldDB" id="A0A1F6W6W6"/>
<dbReference type="Gene3D" id="1.20.1440.60">
    <property type="entry name" value="23S rRNA-intervening sequence"/>
    <property type="match status" value="1"/>
</dbReference>
<reference evidence="1 2" key="1">
    <citation type="journal article" date="2016" name="Nat. Commun.">
        <title>Thousands of microbial genomes shed light on interconnected biogeochemical processes in an aquifer system.</title>
        <authorList>
            <person name="Anantharaman K."/>
            <person name="Brown C.T."/>
            <person name="Hug L.A."/>
            <person name="Sharon I."/>
            <person name="Castelle C.J."/>
            <person name="Probst A.J."/>
            <person name="Thomas B.C."/>
            <person name="Singh A."/>
            <person name="Wilkins M.J."/>
            <person name="Karaoz U."/>
            <person name="Brodie E.L."/>
            <person name="Williams K.H."/>
            <person name="Hubbard S.S."/>
            <person name="Banfield J.F."/>
        </authorList>
    </citation>
    <scope>NUCLEOTIDE SEQUENCE [LARGE SCALE GENOMIC DNA]</scope>
</reference>
<proteinExistence type="predicted"/>
<name>A0A1F6W6W6_9BACT</name>
<dbReference type="SUPFAM" id="SSF158446">
    <property type="entry name" value="IVS-encoded protein-like"/>
    <property type="match status" value="1"/>
</dbReference>
<dbReference type="PANTHER" id="PTHR38471:SF2">
    <property type="entry name" value="FOUR HELIX BUNDLE PROTEIN"/>
    <property type="match status" value="1"/>
</dbReference>
<dbReference type="PANTHER" id="PTHR38471">
    <property type="entry name" value="FOUR HELIX BUNDLE PROTEIN"/>
    <property type="match status" value="1"/>
</dbReference>
<protein>
    <recommendedName>
        <fullName evidence="3">Four helix bundle protein</fullName>
    </recommendedName>
</protein>
<evidence type="ECO:0000313" key="2">
    <source>
        <dbReference type="Proteomes" id="UP000178374"/>
    </source>
</evidence>
<evidence type="ECO:0000313" key="1">
    <source>
        <dbReference type="EMBL" id="OGI77542.1"/>
    </source>
</evidence>
<dbReference type="STRING" id="1801750.A3B85_02290"/>